<dbReference type="InterPro" id="IPR023404">
    <property type="entry name" value="rSAM_horseshoe"/>
</dbReference>
<name>A0A7J3XXK1_9CREN</name>
<dbReference type="Pfam" id="PF04055">
    <property type="entry name" value="Radical_SAM"/>
    <property type="match status" value="1"/>
</dbReference>
<dbReference type="InterPro" id="IPR058240">
    <property type="entry name" value="rSAM_sf"/>
</dbReference>
<dbReference type="SMART" id="SM00729">
    <property type="entry name" value="Elp3"/>
    <property type="match status" value="1"/>
</dbReference>
<gene>
    <name evidence="2" type="ORF">ENM60_01305</name>
</gene>
<proteinExistence type="predicted"/>
<dbReference type="GO" id="GO:0051536">
    <property type="term" value="F:iron-sulfur cluster binding"/>
    <property type="evidence" value="ECO:0007669"/>
    <property type="project" value="InterPro"/>
</dbReference>
<dbReference type="CDD" id="cd01335">
    <property type="entry name" value="Radical_SAM"/>
    <property type="match status" value="1"/>
</dbReference>
<evidence type="ECO:0000313" key="2">
    <source>
        <dbReference type="EMBL" id="HHP67424.1"/>
    </source>
</evidence>
<dbReference type="GO" id="GO:0003824">
    <property type="term" value="F:catalytic activity"/>
    <property type="evidence" value="ECO:0007669"/>
    <property type="project" value="InterPro"/>
</dbReference>
<dbReference type="EMBL" id="DRYK01000025">
    <property type="protein sequence ID" value="HHP67424.1"/>
    <property type="molecule type" value="Genomic_DNA"/>
</dbReference>
<evidence type="ECO:0000259" key="1">
    <source>
        <dbReference type="PROSITE" id="PS51918"/>
    </source>
</evidence>
<dbReference type="PANTHER" id="PTHR42731:SF4">
    <property type="entry name" value="RADICAL SAM DOMAIN PROTEIN"/>
    <property type="match status" value="1"/>
</dbReference>
<protein>
    <submittedName>
        <fullName evidence="2">B12-binding domain-containing radical SAM protein</fullName>
    </submittedName>
</protein>
<comment type="caution">
    <text evidence="2">The sequence shown here is derived from an EMBL/GenBank/DDBJ whole genome shotgun (WGS) entry which is preliminary data.</text>
</comment>
<dbReference type="PROSITE" id="PS51918">
    <property type="entry name" value="RADICAL_SAM"/>
    <property type="match status" value="1"/>
</dbReference>
<dbReference type="Gene3D" id="3.80.30.20">
    <property type="entry name" value="tm_1862 like domain"/>
    <property type="match status" value="1"/>
</dbReference>
<sequence>MKYEVVLTTDRTMMTNHHGKEFLGFVATGPPIALPEWLWLYITAPKPKVDDEGKPLEAPYGMRKVEAKLVEAGFKAAIIDPDHLEKHLDSMRVLMFGHHDYFAYGPPSSEWWSITGVEPVNRRSFKRLMEKPVIRNAKEKGVRFIAGGPAAWQWLWELELWKKWGVDTIVDGEAERVIVGLVEKALNNEDLPEYVYVGPSDSPSIDEIPVIKAPSVNGLVEIMRGCPRGCKFCSVTLRPLRFIPLDKILAEVEVNLRHGNKGVILHSEDVLLYQADGVKPRPEPLIKLHKAVLEKIGGEGDIGWAHASLAAVKYAEEEHKLVSKLMNDYILNERRKFLGVEVGIETGSVELAKKIMIAKSAPYPPEMWPEVVEDAFRIMHENNIIPAATLILGLPEETPEDVVKTAELLDRLKPYRSIIVPMFFVPMGALKKGNWFLKDHIKREHIEVLYKTLKHTSYWAGEIMNKYYLRSPVYAPLRYILRYFIWYVNRRADKFIKSLEYQIKS</sequence>
<dbReference type="AlphaFoldDB" id="A0A7J3XXK1"/>
<dbReference type="SFLD" id="SFLDG01082">
    <property type="entry name" value="B12-binding_domain_containing"/>
    <property type="match status" value="1"/>
</dbReference>
<dbReference type="InterPro" id="IPR006638">
    <property type="entry name" value="Elp3/MiaA/NifB-like_rSAM"/>
</dbReference>
<dbReference type="SFLD" id="SFLDS00029">
    <property type="entry name" value="Radical_SAM"/>
    <property type="match status" value="1"/>
</dbReference>
<dbReference type="SUPFAM" id="SSF102114">
    <property type="entry name" value="Radical SAM enzymes"/>
    <property type="match status" value="1"/>
</dbReference>
<accession>A0A7J3XXK1</accession>
<feature type="domain" description="Radical SAM core" evidence="1">
    <location>
        <begin position="212"/>
        <end position="459"/>
    </location>
</feature>
<dbReference type="InterPro" id="IPR007197">
    <property type="entry name" value="rSAM"/>
</dbReference>
<dbReference type="PANTHER" id="PTHR42731">
    <property type="entry name" value="SLL1084 PROTEIN"/>
    <property type="match status" value="1"/>
</dbReference>
<organism evidence="2">
    <name type="scientific">Thermogladius calderae</name>
    <dbReference type="NCBI Taxonomy" id="1200300"/>
    <lineage>
        <taxon>Archaea</taxon>
        <taxon>Thermoproteota</taxon>
        <taxon>Thermoprotei</taxon>
        <taxon>Desulfurococcales</taxon>
        <taxon>Desulfurococcaceae</taxon>
        <taxon>Thermogladius</taxon>
    </lineage>
</organism>
<reference evidence="2" key="1">
    <citation type="journal article" date="2020" name="mSystems">
        <title>Genome- and Community-Level Interaction Insights into Carbon Utilization and Element Cycling Functions of Hydrothermarchaeota in Hydrothermal Sediment.</title>
        <authorList>
            <person name="Zhou Z."/>
            <person name="Liu Y."/>
            <person name="Xu W."/>
            <person name="Pan J."/>
            <person name="Luo Z.H."/>
            <person name="Li M."/>
        </authorList>
    </citation>
    <scope>NUCLEOTIDE SEQUENCE [LARGE SCALE GENOMIC DNA]</scope>
    <source>
        <strain evidence="2">SpSt-110</strain>
    </source>
</reference>